<dbReference type="Pfam" id="PF01625">
    <property type="entry name" value="PMSR"/>
    <property type="match status" value="1"/>
</dbReference>
<dbReference type="GO" id="GO:0034599">
    <property type="term" value="P:cellular response to oxidative stress"/>
    <property type="evidence" value="ECO:0007669"/>
    <property type="project" value="TreeGrafter"/>
</dbReference>
<comment type="catalytic activity">
    <reaction evidence="3 5">
        <text>L-methionyl-[protein] + [thioredoxin]-disulfide + H2O = L-methionyl-(S)-S-oxide-[protein] + [thioredoxin]-dithiol</text>
        <dbReference type="Rhea" id="RHEA:14217"/>
        <dbReference type="Rhea" id="RHEA-COMP:10698"/>
        <dbReference type="Rhea" id="RHEA-COMP:10700"/>
        <dbReference type="Rhea" id="RHEA-COMP:12313"/>
        <dbReference type="Rhea" id="RHEA-COMP:12315"/>
        <dbReference type="ChEBI" id="CHEBI:15377"/>
        <dbReference type="ChEBI" id="CHEBI:16044"/>
        <dbReference type="ChEBI" id="CHEBI:29950"/>
        <dbReference type="ChEBI" id="CHEBI:44120"/>
        <dbReference type="ChEBI" id="CHEBI:50058"/>
        <dbReference type="EC" id="1.8.4.11"/>
    </reaction>
</comment>
<dbReference type="SUPFAM" id="SSF55068">
    <property type="entry name" value="Peptide methionine sulfoxide reductase"/>
    <property type="match status" value="1"/>
</dbReference>
<dbReference type="FunFam" id="3.30.1060.10:FF:000001">
    <property type="entry name" value="Peptide methionine sulfoxide reductase MsrA"/>
    <property type="match status" value="1"/>
</dbReference>
<reference evidence="8 9" key="1">
    <citation type="submission" date="2014-11" db="EMBL/GenBank/DDBJ databases">
        <title>Genome sequence of Pseudomonas tuomuerensis JCM 14085.</title>
        <authorList>
            <person name="Shin S.-K."/>
            <person name="Yi H."/>
        </authorList>
    </citation>
    <scope>NUCLEOTIDE SEQUENCE [LARGE SCALE GENOMIC DNA]</scope>
    <source>
        <strain evidence="8 9">JCM 14085</strain>
    </source>
</reference>
<dbReference type="Proteomes" id="UP000030980">
    <property type="component" value="Unassembled WGS sequence"/>
</dbReference>
<dbReference type="GO" id="GO:0005737">
    <property type="term" value="C:cytoplasm"/>
    <property type="evidence" value="ECO:0007669"/>
    <property type="project" value="TreeGrafter"/>
</dbReference>
<dbReference type="PANTHER" id="PTHR42799">
    <property type="entry name" value="MITOCHONDRIAL PEPTIDE METHIONINE SULFOXIDE REDUCTASE"/>
    <property type="match status" value="1"/>
</dbReference>
<evidence type="ECO:0000256" key="5">
    <source>
        <dbReference type="HAMAP-Rule" id="MF_01401"/>
    </source>
</evidence>
<name>A0A0B3BPT4_9PSED</name>
<dbReference type="GO" id="GO:0008113">
    <property type="term" value="F:peptide-methionine (S)-S-oxide reductase activity"/>
    <property type="evidence" value="ECO:0007669"/>
    <property type="project" value="UniProtKB-UniRule"/>
</dbReference>
<dbReference type="NCBIfam" id="TIGR00401">
    <property type="entry name" value="msrA"/>
    <property type="match status" value="1"/>
</dbReference>
<comment type="caution">
    <text evidence="8">The sequence shown here is derived from an EMBL/GenBank/DDBJ whole genome shotgun (WGS) entry which is preliminary data.</text>
</comment>
<dbReference type="InterPro" id="IPR036509">
    <property type="entry name" value="Met_Sox_Rdtase_MsrA_sf"/>
</dbReference>
<keyword evidence="9" id="KW-1185">Reference proteome</keyword>
<dbReference type="Gene3D" id="3.30.1060.10">
    <property type="entry name" value="Peptide methionine sulphoxide reductase MsrA"/>
    <property type="match status" value="1"/>
</dbReference>
<feature type="domain" description="Peptide methionine sulphoxide reductase MsrA" evidence="7">
    <location>
        <begin position="50"/>
        <end position="203"/>
    </location>
</feature>
<dbReference type="EC" id="1.8.4.11" evidence="5"/>
<evidence type="ECO:0000313" key="8">
    <source>
        <dbReference type="EMBL" id="KHO64620.1"/>
    </source>
</evidence>
<feature type="active site" evidence="5">
    <location>
        <position position="57"/>
    </location>
</feature>
<dbReference type="InterPro" id="IPR050162">
    <property type="entry name" value="MsrA_MetSO_reductase"/>
</dbReference>
<dbReference type="EMBL" id="JTAK01000004">
    <property type="protein sequence ID" value="KHO64620.1"/>
    <property type="molecule type" value="Genomic_DNA"/>
</dbReference>
<evidence type="ECO:0000256" key="4">
    <source>
        <dbReference type="ARBA" id="ARBA00048782"/>
    </source>
</evidence>
<comment type="similarity">
    <text evidence="1 5">Belongs to the MsrA Met sulfoxide reductase family.</text>
</comment>
<keyword evidence="2 5" id="KW-0560">Oxidoreductase</keyword>
<evidence type="ECO:0000256" key="6">
    <source>
        <dbReference type="SAM" id="MobiDB-lite"/>
    </source>
</evidence>
<evidence type="ECO:0000259" key="7">
    <source>
        <dbReference type="Pfam" id="PF01625"/>
    </source>
</evidence>
<evidence type="ECO:0000256" key="1">
    <source>
        <dbReference type="ARBA" id="ARBA00005591"/>
    </source>
</evidence>
<dbReference type="HAMAP" id="MF_01401">
    <property type="entry name" value="MsrA"/>
    <property type="match status" value="1"/>
</dbReference>
<comment type="catalytic activity">
    <reaction evidence="4 5">
        <text>[thioredoxin]-disulfide + L-methionine + H2O = L-methionine (S)-S-oxide + [thioredoxin]-dithiol</text>
        <dbReference type="Rhea" id="RHEA:19993"/>
        <dbReference type="Rhea" id="RHEA-COMP:10698"/>
        <dbReference type="Rhea" id="RHEA-COMP:10700"/>
        <dbReference type="ChEBI" id="CHEBI:15377"/>
        <dbReference type="ChEBI" id="CHEBI:29950"/>
        <dbReference type="ChEBI" id="CHEBI:50058"/>
        <dbReference type="ChEBI" id="CHEBI:57844"/>
        <dbReference type="ChEBI" id="CHEBI:58772"/>
        <dbReference type="EC" id="1.8.4.11"/>
    </reaction>
</comment>
<evidence type="ECO:0000256" key="3">
    <source>
        <dbReference type="ARBA" id="ARBA00047806"/>
    </source>
</evidence>
<evidence type="ECO:0000256" key="2">
    <source>
        <dbReference type="ARBA" id="ARBA00023002"/>
    </source>
</evidence>
<dbReference type="AlphaFoldDB" id="A0A0B3BPT4"/>
<proteinExistence type="inferred from homology"/>
<dbReference type="STRING" id="706570.PT85_10515"/>
<organism evidence="8 9">
    <name type="scientific">Pseudomonas flexibilis</name>
    <dbReference type="NCBI Taxonomy" id="706570"/>
    <lineage>
        <taxon>Bacteria</taxon>
        <taxon>Pseudomonadati</taxon>
        <taxon>Pseudomonadota</taxon>
        <taxon>Gammaproteobacteria</taxon>
        <taxon>Pseudomonadales</taxon>
        <taxon>Pseudomonadaceae</taxon>
        <taxon>Pseudomonas</taxon>
    </lineage>
</organism>
<dbReference type="PANTHER" id="PTHR42799:SF2">
    <property type="entry name" value="MITOCHONDRIAL PEPTIDE METHIONINE SULFOXIDE REDUCTASE"/>
    <property type="match status" value="1"/>
</dbReference>
<sequence length="213" mass="23425">MRYRAMPAHSLSMPTPDQALPGRSTPMPVPERHRVLGHPLRGPFPAGLQQAVFGMGCFWGAERRFWQLPGVWTTAVGYAGGLTPNPTYEEVCSGLTGHAEVVLVVFDPQQVDYDTLLRVFWESHDPTQGMRQGNDIGTQYRSVIHCHGDEQLDAARASGDAFARALARAGFGPVSSEIVAAPPFYYAEPEHQQYLDRYPHGYCGLRGTGVCLP</sequence>
<feature type="region of interest" description="Disordered" evidence="6">
    <location>
        <begin position="1"/>
        <end position="25"/>
    </location>
</feature>
<dbReference type="InterPro" id="IPR002569">
    <property type="entry name" value="Met_Sox_Rdtase_MsrA_dom"/>
</dbReference>
<protein>
    <recommendedName>
        <fullName evidence="5">Peptide methionine sulfoxide reductase MsrA</fullName>
        <shortName evidence="5">Protein-methionine-S-oxide reductase</shortName>
        <ecNumber evidence="5">1.8.4.11</ecNumber>
    </recommendedName>
    <alternativeName>
        <fullName evidence="5">Peptide-methionine (S)-S-oxide reductase</fullName>
        <shortName evidence="5">Peptide Met(O) reductase</shortName>
    </alternativeName>
</protein>
<evidence type="ECO:0000313" key="9">
    <source>
        <dbReference type="Proteomes" id="UP000030980"/>
    </source>
</evidence>
<comment type="function">
    <text evidence="5">Has an important function as a repair enzyme for proteins that have been inactivated by oxidation. Catalyzes the reversible oxidation-reduction of methionine sulfoxide in proteins to methionine.</text>
</comment>
<gene>
    <name evidence="5" type="primary">msrA</name>
    <name evidence="8" type="ORF">PT85_10515</name>
</gene>
<accession>A0A0B3BPT4</accession>
<dbReference type="OrthoDB" id="4174719at2"/>
<dbReference type="GO" id="GO:0033744">
    <property type="term" value="F:L-methionine:thioredoxin-disulfide S-oxidoreductase activity"/>
    <property type="evidence" value="ECO:0007669"/>
    <property type="project" value="RHEA"/>
</dbReference>